<dbReference type="NCBIfam" id="TIGR02937">
    <property type="entry name" value="sigma70-ECF"/>
    <property type="match status" value="1"/>
</dbReference>
<organism evidence="8 9">
    <name type="scientific">Sphaerisporangium aureirubrum</name>
    <dbReference type="NCBI Taxonomy" id="1544736"/>
    <lineage>
        <taxon>Bacteria</taxon>
        <taxon>Bacillati</taxon>
        <taxon>Actinomycetota</taxon>
        <taxon>Actinomycetes</taxon>
        <taxon>Streptosporangiales</taxon>
        <taxon>Streptosporangiaceae</taxon>
        <taxon>Sphaerisporangium</taxon>
    </lineage>
</organism>
<feature type="domain" description="RNA polymerase sigma-70 region 2" evidence="6">
    <location>
        <begin position="25"/>
        <end position="87"/>
    </location>
</feature>
<feature type="domain" description="RNA polymerase sigma-70 region 4" evidence="7">
    <location>
        <begin position="127"/>
        <end position="171"/>
    </location>
</feature>
<protein>
    <submittedName>
        <fullName evidence="8">RNA polymerase sigma factor</fullName>
    </submittedName>
</protein>
<dbReference type="Gene3D" id="1.10.1740.10">
    <property type="match status" value="1"/>
</dbReference>
<proteinExistence type="inferred from homology"/>
<keyword evidence="4" id="KW-0238">DNA-binding</keyword>
<evidence type="ECO:0000256" key="4">
    <source>
        <dbReference type="ARBA" id="ARBA00023125"/>
    </source>
</evidence>
<evidence type="ECO:0000259" key="6">
    <source>
        <dbReference type="Pfam" id="PF04542"/>
    </source>
</evidence>
<keyword evidence="5" id="KW-0804">Transcription</keyword>
<dbReference type="SUPFAM" id="SSF88946">
    <property type="entry name" value="Sigma2 domain of RNA polymerase sigma factors"/>
    <property type="match status" value="1"/>
</dbReference>
<dbReference type="SUPFAM" id="SSF88659">
    <property type="entry name" value="Sigma3 and sigma4 domains of RNA polymerase sigma factors"/>
    <property type="match status" value="1"/>
</dbReference>
<dbReference type="Proteomes" id="UP001596137">
    <property type="component" value="Unassembled WGS sequence"/>
</dbReference>
<comment type="caution">
    <text evidence="8">The sequence shown here is derived from an EMBL/GenBank/DDBJ whole genome shotgun (WGS) entry which is preliminary data.</text>
</comment>
<keyword evidence="3" id="KW-0731">Sigma factor</keyword>
<dbReference type="InterPro" id="IPR014284">
    <property type="entry name" value="RNA_pol_sigma-70_dom"/>
</dbReference>
<evidence type="ECO:0000256" key="3">
    <source>
        <dbReference type="ARBA" id="ARBA00023082"/>
    </source>
</evidence>
<evidence type="ECO:0000313" key="8">
    <source>
        <dbReference type="EMBL" id="MFC6081040.1"/>
    </source>
</evidence>
<gene>
    <name evidence="8" type="ORF">ACFP1K_07695</name>
</gene>
<keyword evidence="9" id="KW-1185">Reference proteome</keyword>
<dbReference type="PANTHER" id="PTHR43133:SF58">
    <property type="entry name" value="ECF RNA POLYMERASE SIGMA FACTOR SIGD"/>
    <property type="match status" value="1"/>
</dbReference>
<accession>A0ABW1NCM3</accession>
<dbReference type="InterPro" id="IPR007630">
    <property type="entry name" value="RNA_pol_sigma70_r4"/>
</dbReference>
<sequence length="176" mass="19628">MTDLDQLALDPTNPAAVEQLLRHARAHATTIIRSRLRRHPYLVEDVVQDTVIATWTCLPRWRPDRPFLALVTRIAVNMSVNALRALRPTVPLESVDFGLLADDAPDLADIAAVSDMYARAQVAMQTQLSDVDHRLLRLRFLHALSSVEAAHVLGLTHGAARLRQHRALKKVAAHVH</sequence>
<dbReference type="InterPro" id="IPR013325">
    <property type="entry name" value="RNA_pol_sigma_r2"/>
</dbReference>
<evidence type="ECO:0000256" key="2">
    <source>
        <dbReference type="ARBA" id="ARBA00023015"/>
    </source>
</evidence>
<dbReference type="RefSeq" id="WP_380748448.1">
    <property type="nucleotide sequence ID" value="NZ_JBHSRF010000007.1"/>
</dbReference>
<dbReference type="InterPro" id="IPR039425">
    <property type="entry name" value="RNA_pol_sigma-70-like"/>
</dbReference>
<dbReference type="EMBL" id="JBHSRF010000007">
    <property type="protein sequence ID" value="MFC6081040.1"/>
    <property type="molecule type" value="Genomic_DNA"/>
</dbReference>
<dbReference type="Pfam" id="PF04542">
    <property type="entry name" value="Sigma70_r2"/>
    <property type="match status" value="1"/>
</dbReference>
<dbReference type="InterPro" id="IPR007627">
    <property type="entry name" value="RNA_pol_sigma70_r2"/>
</dbReference>
<dbReference type="InterPro" id="IPR013324">
    <property type="entry name" value="RNA_pol_sigma_r3/r4-like"/>
</dbReference>
<comment type="similarity">
    <text evidence="1">Belongs to the sigma-70 factor family. ECF subfamily.</text>
</comment>
<evidence type="ECO:0000256" key="1">
    <source>
        <dbReference type="ARBA" id="ARBA00010641"/>
    </source>
</evidence>
<dbReference type="Pfam" id="PF04545">
    <property type="entry name" value="Sigma70_r4"/>
    <property type="match status" value="1"/>
</dbReference>
<evidence type="ECO:0000313" key="9">
    <source>
        <dbReference type="Proteomes" id="UP001596137"/>
    </source>
</evidence>
<dbReference type="Gene3D" id="1.10.10.10">
    <property type="entry name" value="Winged helix-like DNA-binding domain superfamily/Winged helix DNA-binding domain"/>
    <property type="match status" value="1"/>
</dbReference>
<dbReference type="PANTHER" id="PTHR43133">
    <property type="entry name" value="RNA POLYMERASE ECF-TYPE SIGMA FACTO"/>
    <property type="match status" value="1"/>
</dbReference>
<name>A0ABW1NCM3_9ACTN</name>
<evidence type="ECO:0000256" key="5">
    <source>
        <dbReference type="ARBA" id="ARBA00023163"/>
    </source>
</evidence>
<dbReference type="InterPro" id="IPR036388">
    <property type="entry name" value="WH-like_DNA-bd_sf"/>
</dbReference>
<keyword evidence="2" id="KW-0805">Transcription regulation</keyword>
<reference evidence="9" key="1">
    <citation type="journal article" date="2019" name="Int. J. Syst. Evol. Microbiol.">
        <title>The Global Catalogue of Microorganisms (GCM) 10K type strain sequencing project: providing services to taxonomists for standard genome sequencing and annotation.</title>
        <authorList>
            <consortium name="The Broad Institute Genomics Platform"/>
            <consortium name="The Broad Institute Genome Sequencing Center for Infectious Disease"/>
            <person name="Wu L."/>
            <person name="Ma J."/>
        </authorList>
    </citation>
    <scope>NUCLEOTIDE SEQUENCE [LARGE SCALE GENOMIC DNA]</scope>
    <source>
        <strain evidence="9">JCM 30346</strain>
    </source>
</reference>
<evidence type="ECO:0000259" key="7">
    <source>
        <dbReference type="Pfam" id="PF04545"/>
    </source>
</evidence>